<evidence type="ECO:0000313" key="2">
    <source>
        <dbReference type="EMBL" id="CAI4037538.1"/>
    </source>
</evidence>
<feature type="compositionally biased region" description="Basic and acidic residues" evidence="1">
    <location>
        <begin position="62"/>
        <end position="86"/>
    </location>
</feature>
<dbReference type="GeneID" id="80916751"/>
<name>A0AA35IVZ4_SACMI</name>
<sequence length="113" mass="12817">MGKNSMRRKSVGKNVGVGKKVQKRRSISTAVKKRTKLQVEKLNKSSEMMIPTLLRETGAQEPAKRKTESTLKAGDLIKDQEKDSKVREHIQMEKSKTNDNMLKQIEMISGFSL</sequence>
<dbReference type="Proteomes" id="UP001161438">
    <property type="component" value="Chromosome 3"/>
</dbReference>
<protein>
    <recommendedName>
        <fullName evidence="4">Antisense of depressing factor protein 1</fullName>
    </recommendedName>
</protein>
<feature type="compositionally biased region" description="Basic residues" evidence="1">
    <location>
        <begin position="1"/>
        <end position="11"/>
    </location>
</feature>
<dbReference type="RefSeq" id="XP_056080655.1">
    <property type="nucleotide sequence ID" value="XM_056225719.1"/>
</dbReference>
<proteinExistence type="predicted"/>
<accession>A0AA35IVZ4</accession>
<gene>
    <name evidence="2" type="primary">SMKI03G0110</name>
    <name evidence="2" type="ORF">SMKI_03G0110</name>
</gene>
<evidence type="ECO:0008006" key="4">
    <source>
        <dbReference type="Google" id="ProtNLM"/>
    </source>
</evidence>
<organism evidence="2 3">
    <name type="scientific">Saccharomyces mikatae IFO 1815</name>
    <dbReference type="NCBI Taxonomy" id="226126"/>
    <lineage>
        <taxon>Eukaryota</taxon>
        <taxon>Fungi</taxon>
        <taxon>Dikarya</taxon>
        <taxon>Ascomycota</taxon>
        <taxon>Saccharomycotina</taxon>
        <taxon>Saccharomycetes</taxon>
        <taxon>Saccharomycetales</taxon>
        <taxon>Saccharomycetaceae</taxon>
        <taxon>Saccharomyces</taxon>
    </lineage>
</organism>
<evidence type="ECO:0000313" key="3">
    <source>
        <dbReference type="Proteomes" id="UP001161438"/>
    </source>
</evidence>
<dbReference type="EMBL" id="OX365759">
    <property type="protein sequence ID" value="CAI4037538.1"/>
    <property type="molecule type" value="Genomic_DNA"/>
</dbReference>
<reference evidence="2" key="1">
    <citation type="submission" date="2022-10" db="EMBL/GenBank/DDBJ databases">
        <authorList>
            <person name="Byrne P K."/>
        </authorList>
    </citation>
    <scope>NUCLEOTIDE SEQUENCE</scope>
    <source>
        <strain evidence="2">IFO1815</strain>
    </source>
</reference>
<feature type="region of interest" description="Disordered" evidence="1">
    <location>
        <begin position="49"/>
        <end position="86"/>
    </location>
</feature>
<keyword evidence="3" id="KW-1185">Reference proteome</keyword>
<feature type="compositionally biased region" description="Basic residues" evidence="1">
    <location>
        <begin position="20"/>
        <end position="29"/>
    </location>
</feature>
<feature type="region of interest" description="Disordered" evidence="1">
    <location>
        <begin position="1"/>
        <end position="29"/>
    </location>
</feature>
<evidence type="ECO:0000256" key="1">
    <source>
        <dbReference type="SAM" id="MobiDB-lite"/>
    </source>
</evidence>
<dbReference type="AlphaFoldDB" id="A0AA35IVZ4"/>